<evidence type="ECO:0000313" key="2">
    <source>
        <dbReference type="EMBL" id="GAA4061513.1"/>
    </source>
</evidence>
<keyword evidence="1" id="KW-0472">Membrane</keyword>
<sequence length="110" mass="13164">MNEANKDQAELLREQMEAINSHQQDNQQIESIIDDHYEEIDILNLPPRRQVHDDQKAKIKWRVSLALIRLIVILLFVVMILTLSYKYWGESFLVDQLERHLIKHVFIFNP</sequence>
<gene>
    <name evidence="2" type="ORF">GCM10022410_05660</name>
</gene>
<reference evidence="3" key="1">
    <citation type="journal article" date="2019" name="Int. J. Syst. Evol. Microbiol.">
        <title>The Global Catalogue of Microorganisms (GCM) 10K type strain sequencing project: providing services to taxonomists for standard genome sequencing and annotation.</title>
        <authorList>
            <consortium name="The Broad Institute Genomics Platform"/>
            <consortium name="The Broad Institute Genome Sequencing Center for Infectious Disease"/>
            <person name="Wu L."/>
            <person name="Ma J."/>
        </authorList>
    </citation>
    <scope>NUCLEOTIDE SEQUENCE [LARGE SCALE GENOMIC DNA]</scope>
    <source>
        <strain evidence="3">JCM 17250</strain>
    </source>
</reference>
<proteinExistence type="predicted"/>
<protein>
    <submittedName>
        <fullName evidence="2">Uncharacterized protein</fullName>
    </submittedName>
</protein>
<evidence type="ECO:0000313" key="3">
    <source>
        <dbReference type="Proteomes" id="UP001501734"/>
    </source>
</evidence>
<comment type="caution">
    <text evidence="2">The sequence shown here is derived from an EMBL/GenBank/DDBJ whole genome shotgun (WGS) entry which is preliminary data.</text>
</comment>
<dbReference type="Proteomes" id="UP001501734">
    <property type="component" value="Unassembled WGS sequence"/>
</dbReference>
<keyword evidence="3" id="KW-1185">Reference proteome</keyword>
<dbReference type="EMBL" id="BAABDL010000026">
    <property type="protein sequence ID" value="GAA4061513.1"/>
    <property type="molecule type" value="Genomic_DNA"/>
</dbReference>
<organism evidence="2 3">
    <name type="scientific">Amphibacillus indicireducens</name>
    <dbReference type="NCBI Taxonomy" id="1076330"/>
    <lineage>
        <taxon>Bacteria</taxon>
        <taxon>Bacillati</taxon>
        <taxon>Bacillota</taxon>
        <taxon>Bacilli</taxon>
        <taxon>Bacillales</taxon>
        <taxon>Bacillaceae</taxon>
        <taxon>Amphibacillus</taxon>
    </lineage>
</organism>
<evidence type="ECO:0000256" key="1">
    <source>
        <dbReference type="SAM" id="Phobius"/>
    </source>
</evidence>
<keyword evidence="1" id="KW-0812">Transmembrane</keyword>
<dbReference type="RefSeq" id="WP_344910123.1">
    <property type="nucleotide sequence ID" value="NZ_BAABDL010000026.1"/>
</dbReference>
<name>A0ABP7V820_9BACI</name>
<accession>A0ABP7V820</accession>
<keyword evidence="1" id="KW-1133">Transmembrane helix</keyword>
<feature type="transmembrane region" description="Helical" evidence="1">
    <location>
        <begin position="66"/>
        <end position="88"/>
    </location>
</feature>